<evidence type="ECO:0000256" key="7">
    <source>
        <dbReference type="PROSITE-ProRule" id="PRU00042"/>
    </source>
</evidence>
<reference evidence="10 11" key="1">
    <citation type="submission" date="2019-04" db="EMBL/GenBank/DDBJ databases">
        <title>Aspergillus burnettii sp. nov., novel species from soil in southeast Queensland.</title>
        <authorList>
            <person name="Gilchrist C.L.M."/>
            <person name="Pitt J.I."/>
            <person name="Lange L."/>
            <person name="Lacey H.J."/>
            <person name="Vuong D."/>
            <person name="Midgley D.J."/>
            <person name="Greenfield P."/>
            <person name="Bradbury M."/>
            <person name="Lacey E."/>
            <person name="Busk P.K."/>
            <person name="Pilgaard B."/>
            <person name="Chooi Y.H."/>
            <person name="Piggott A.M."/>
        </authorList>
    </citation>
    <scope>NUCLEOTIDE SEQUENCE [LARGE SCALE GENOMIC DNA]</scope>
    <source>
        <strain evidence="10 11">FRR 5400</strain>
    </source>
</reference>
<protein>
    <recommendedName>
        <fullName evidence="9">C2H2-type domain-containing protein</fullName>
    </recommendedName>
</protein>
<dbReference type="PROSITE" id="PS00028">
    <property type="entry name" value="ZINC_FINGER_C2H2_1"/>
    <property type="match status" value="1"/>
</dbReference>
<dbReference type="PANTHER" id="PTHR24404">
    <property type="entry name" value="ZINC FINGER PROTEIN"/>
    <property type="match status" value="1"/>
</dbReference>
<dbReference type="GO" id="GO:0005634">
    <property type="term" value="C:nucleus"/>
    <property type="evidence" value="ECO:0007669"/>
    <property type="project" value="UniProtKB-SubCell"/>
</dbReference>
<feature type="region of interest" description="Disordered" evidence="8">
    <location>
        <begin position="127"/>
        <end position="153"/>
    </location>
</feature>
<feature type="region of interest" description="Disordered" evidence="8">
    <location>
        <begin position="483"/>
        <end position="516"/>
    </location>
</feature>
<feature type="region of interest" description="Disordered" evidence="8">
    <location>
        <begin position="729"/>
        <end position="774"/>
    </location>
</feature>
<dbReference type="InterPro" id="IPR013087">
    <property type="entry name" value="Znf_C2H2_type"/>
</dbReference>
<dbReference type="PANTHER" id="PTHR24404:SF114">
    <property type="entry name" value="KLUMPFUSS, ISOFORM B-RELATED"/>
    <property type="match status" value="1"/>
</dbReference>
<evidence type="ECO:0000259" key="9">
    <source>
        <dbReference type="PROSITE" id="PS50157"/>
    </source>
</evidence>
<dbReference type="GO" id="GO:0003700">
    <property type="term" value="F:DNA-binding transcription factor activity"/>
    <property type="evidence" value="ECO:0007669"/>
    <property type="project" value="TreeGrafter"/>
</dbReference>
<keyword evidence="11" id="KW-1185">Reference proteome</keyword>
<evidence type="ECO:0000313" key="11">
    <source>
        <dbReference type="Proteomes" id="UP000541154"/>
    </source>
</evidence>
<feature type="domain" description="C2H2-type" evidence="9">
    <location>
        <begin position="585"/>
        <end position="615"/>
    </location>
</feature>
<dbReference type="AlphaFoldDB" id="A0A8H6E8H8"/>
<evidence type="ECO:0000313" key="10">
    <source>
        <dbReference type="EMBL" id="KAF5863429.1"/>
    </source>
</evidence>
<accession>A0A8H6E8H8</accession>
<evidence type="ECO:0000256" key="2">
    <source>
        <dbReference type="ARBA" id="ARBA00022723"/>
    </source>
</evidence>
<feature type="compositionally biased region" description="Basic and acidic residues" evidence="8">
    <location>
        <begin position="405"/>
        <end position="417"/>
    </location>
</feature>
<feature type="compositionally biased region" description="Acidic residues" evidence="8">
    <location>
        <begin position="735"/>
        <end position="751"/>
    </location>
</feature>
<evidence type="ECO:0000256" key="4">
    <source>
        <dbReference type="ARBA" id="ARBA00022771"/>
    </source>
</evidence>
<dbReference type="SMART" id="SM00355">
    <property type="entry name" value="ZnF_C2H2"/>
    <property type="match status" value="6"/>
</dbReference>
<evidence type="ECO:0000256" key="8">
    <source>
        <dbReference type="SAM" id="MobiDB-lite"/>
    </source>
</evidence>
<dbReference type="InterPro" id="IPR050589">
    <property type="entry name" value="Ikaros_C2H2-ZF"/>
</dbReference>
<dbReference type="EMBL" id="SPNV01000052">
    <property type="protein sequence ID" value="KAF5863429.1"/>
    <property type="molecule type" value="Genomic_DNA"/>
</dbReference>
<feature type="compositionally biased region" description="Polar residues" evidence="8">
    <location>
        <begin position="142"/>
        <end position="153"/>
    </location>
</feature>
<evidence type="ECO:0000256" key="5">
    <source>
        <dbReference type="ARBA" id="ARBA00022833"/>
    </source>
</evidence>
<evidence type="ECO:0000256" key="1">
    <source>
        <dbReference type="ARBA" id="ARBA00004123"/>
    </source>
</evidence>
<keyword evidence="5" id="KW-0862">Zinc</keyword>
<dbReference type="PROSITE" id="PS50157">
    <property type="entry name" value="ZINC_FINGER_C2H2_2"/>
    <property type="match status" value="1"/>
</dbReference>
<proteinExistence type="predicted"/>
<feature type="region of interest" description="Disordered" evidence="8">
    <location>
        <begin position="443"/>
        <end position="463"/>
    </location>
</feature>
<dbReference type="GO" id="GO:0000978">
    <property type="term" value="F:RNA polymerase II cis-regulatory region sequence-specific DNA binding"/>
    <property type="evidence" value="ECO:0007669"/>
    <property type="project" value="TreeGrafter"/>
</dbReference>
<evidence type="ECO:0000256" key="3">
    <source>
        <dbReference type="ARBA" id="ARBA00022737"/>
    </source>
</evidence>
<keyword evidence="4 7" id="KW-0863">Zinc-finger</keyword>
<dbReference type="Gene3D" id="3.30.160.60">
    <property type="entry name" value="Classic Zinc Finger"/>
    <property type="match status" value="1"/>
</dbReference>
<dbReference type="GO" id="GO:0008270">
    <property type="term" value="F:zinc ion binding"/>
    <property type="evidence" value="ECO:0007669"/>
    <property type="project" value="UniProtKB-KW"/>
</dbReference>
<dbReference type="GO" id="GO:0006357">
    <property type="term" value="P:regulation of transcription by RNA polymerase II"/>
    <property type="evidence" value="ECO:0007669"/>
    <property type="project" value="TreeGrafter"/>
</dbReference>
<comment type="caution">
    <text evidence="10">The sequence shown here is derived from an EMBL/GenBank/DDBJ whole genome shotgun (WGS) entry which is preliminary data.</text>
</comment>
<organism evidence="10 11">
    <name type="scientific">Petromyces alliaceus</name>
    <name type="common">Aspergillus alliaceus</name>
    <dbReference type="NCBI Taxonomy" id="209559"/>
    <lineage>
        <taxon>Eukaryota</taxon>
        <taxon>Fungi</taxon>
        <taxon>Dikarya</taxon>
        <taxon>Ascomycota</taxon>
        <taxon>Pezizomycotina</taxon>
        <taxon>Eurotiomycetes</taxon>
        <taxon>Eurotiomycetidae</taxon>
        <taxon>Eurotiales</taxon>
        <taxon>Aspergillaceae</taxon>
        <taxon>Aspergillus</taxon>
        <taxon>Aspergillus subgen. Circumdati</taxon>
    </lineage>
</organism>
<keyword evidence="3" id="KW-0677">Repeat</keyword>
<feature type="compositionally biased region" description="Polar residues" evidence="8">
    <location>
        <begin position="443"/>
        <end position="454"/>
    </location>
</feature>
<keyword evidence="2" id="KW-0479">Metal-binding</keyword>
<sequence>MSGSGSNRMAWDNTGDILQGILDRHVAPTSPQIEISSDGFLTSEYGPSDPASFLGLQFGPDPAVIPHGHVAPLSQWPAHHHQASSPPPHPNLDVSHYHYPRLTSHQDAWNPLQVTGVPVNTSAWGFPTVSKPQQPGVGRKYSTGQYSATSESGSHFNGFHPSDSGYSSRSCATRSVTTSSYAVESVSSPYLAPHEHEQEDRASTLDLGPSHCSDTVIDAMEVVESPSLLCHDLIKCEYPNCPWTGKCPSDKRKHEARHRKMFKCDEPGCTRKEGFGTINDLARHKKCVHKQEPERGPKVLYMCFGRNCPRRGKEWPRLDNFRQHLSRMHNDEDTNELLKRSHDWYETCVKPQVGTSSFTDHFSDDVTVAASESEYNRRGSGQDLCSLGSSNPLVLGSSTHSGLHPTEDRRTQRRDSALDCAPRLLTTKATQRLELPALTTLNLSSTTDPESSAPSHPGQPQHDEVENMVSEMATNMVNAMAKMMSSTSSDSGNSQRRHNQQMVDTNEASEHEVGLSDQKREIMQKILSAALNQVSGNLEPSQGNSQVVPDRKADKRGWIQCEFCTKRTRLRCEMKKHKKRHERPYGCTFEKCNKTFGSKADWKRHENSQHFHLQSWRCTLPDAQGGLPCARLYYHQELYVQHLKKHHHVEDDEVQTSLSKNSIGRNGQSQFWCGFCRDIIPLKSQGLAAWNERFNHIDTEHFKNGERIGDWLLPSGHLTKSLECDERKERAEANADADAEPIADEISDDDSASSICNSESENLRDETTTEVPEQAQDLPVRQIHDHFKNNSPMFDSLAEATNLRKRKFSAPQPSLDYYLRVDIPTIDKRYKTDDALETQYGNPAYCCQCKQGPFSLSYTTQCLYCPHSLCGSCGSERQSLPNRYIESS</sequence>
<feature type="region of interest" description="Disordered" evidence="8">
    <location>
        <begin position="373"/>
        <end position="421"/>
    </location>
</feature>
<keyword evidence="6" id="KW-0539">Nucleus</keyword>
<comment type="subcellular location">
    <subcellularLocation>
        <location evidence="1">Nucleus</location>
    </subcellularLocation>
</comment>
<feature type="compositionally biased region" description="Polar residues" evidence="8">
    <location>
        <begin position="387"/>
        <end position="401"/>
    </location>
</feature>
<feature type="region of interest" description="Disordered" evidence="8">
    <location>
        <begin position="76"/>
        <end position="96"/>
    </location>
</feature>
<gene>
    <name evidence="10" type="ORF">ETB97_010191</name>
</gene>
<feature type="compositionally biased region" description="Low complexity" evidence="8">
    <location>
        <begin position="485"/>
        <end position="494"/>
    </location>
</feature>
<evidence type="ECO:0000256" key="6">
    <source>
        <dbReference type="ARBA" id="ARBA00023242"/>
    </source>
</evidence>
<name>A0A8H6E8H8_PETAA</name>
<dbReference type="Proteomes" id="UP000541154">
    <property type="component" value="Unassembled WGS sequence"/>
</dbReference>